<dbReference type="Proteomes" id="UP000634229">
    <property type="component" value="Unassembled WGS sequence"/>
</dbReference>
<dbReference type="EMBL" id="JAERRF010000008">
    <property type="protein sequence ID" value="MBL1097979.1"/>
    <property type="molecule type" value="Genomic_DNA"/>
</dbReference>
<sequence length="198" mass="21464">MPAVQRTSRGGALRIIDLTTPEDGHRPEPDPGAATRWAPRPAHVLDLSTVAPVTRTAGVTDIDRALARLGCRPRPRDVVLLRTGASGLAGTPRYFTDFTGLDGPATDYLLGLGVRVIGTDAFSLDAPFRAMIRRYHATGDRSVLWPALFAGRRHACRRIERLARLDILPPTGFRVACLPERTAGPGTQRTRAVALLDD</sequence>
<accession>A0ABS1NDF4</accession>
<dbReference type="InterPro" id="IPR007325">
    <property type="entry name" value="KFase/CYL"/>
</dbReference>
<evidence type="ECO:0000256" key="1">
    <source>
        <dbReference type="SAM" id="MobiDB-lite"/>
    </source>
</evidence>
<proteinExistence type="predicted"/>
<dbReference type="SUPFAM" id="SSF102198">
    <property type="entry name" value="Putative cyclase"/>
    <property type="match status" value="1"/>
</dbReference>
<evidence type="ECO:0000313" key="3">
    <source>
        <dbReference type="Proteomes" id="UP000634229"/>
    </source>
</evidence>
<keyword evidence="3" id="KW-1185">Reference proteome</keyword>
<dbReference type="Gene3D" id="3.50.30.50">
    <property type="entry name" value="Putative cyclase"/>
    <property type="match status" value="1"/>
</dbReference>
<protein>
    <submittedName>
        <fullName evidence="2">Cyclase family protein</fullName>
    </submittedName>
</protein>
<reference evidence="2 3" key="1">
    <citation type="submission" date="2021-01" db="EMBL/GenBank/DDBJ databases">
        <title>WGS of actinomycetes isolated from Thailand.</title>
        <authorList>
            <person name="Thawai C."/>
        </authorList>
    </citation>
    <scope>NUCLEOTIDE SEQUENCE [LARGE SCALE GENOMIC DNA]</scope>
    <source>
        <strain evidence="2 3">CA1R205</strain>
    </source>
</reference>
<name>A0ABS1NDF4_9ACTN</name>
<organism evidence="2 3">
    <name type="scientific">Streptomyces coffeae</name>
    <dbReference type="NCBI Taxonomy" id="621382"/>
    <lineage>
        <taxon>Bacteria</taxon>
        <taxon>Bacillati</taxon>
        <taxon>Actinomycetota</taxon>
        <taxon>Actinomycetes</taxon>
        <taxon>Kitasatosporales</taxon>
        <taxon>Streptomycetaceae</taxon>
        <taxon>Streptomyces</taxon>
    </lineage>
</organism>
<comment type="caution">
    <text evidence="2">The sequence shown here is derived from an EMBL/GenBank/DDBJ whole genome shotgun (WGS) entry which is preliminary data.</text>
</comment>
<dbReference type="Pfam" id="PF04199">
    <property type="entry name" value="Cyclase"/>
    <property type="match status" value="1"/>
</dbReference>
<gene>
    <name evidence="2" type="ORF">JK363_15110</name>
</gene>
<dbReference type="InterPro" id="IPR037175">
    <property type="entry name" value="KFase_sf"/>
</dbReference>
<evidence type="ECO:0000313" key="2">
    <source>
        <dbReference type="EMBL" id="MBL1097979.1"/>
    </source>
</evidence>
<feature type="region of interest" description="Disordered" evidence="1">
    <location>
        <begin position="1"/>
        <end position="38"/>
    </location>
</feature>